<organism evidence="1 2">
    <name type="scientific">Acidithiobacillus ferrianus</name>
    <dbReference type="NCBI Taxonomy" id="2678518"/>
    <lineage>
        <taxon>Bacteria</taxon>
        <taxon>Pseudomonadati</taxon>
        <taxon>Pseudomonadota</taxon>
        <taxon>Acidithiobacillia</taxon>
        <taxon>Acidithiobacillales</taxon>
        <taxon>Acidithiobacillaceae</taxon>
        <taxon>Acidithiobacillus</taxon>
    </lineage>
</organism>
<protein>
    <submittedName>
        <fullName evidence="1">Divalent metal cation transporter</fullName>
    </submittedName>
</protein>
<keyword evidence="2" id="KW-1185">Reference proteome</keyword>
<dbReference type="EMBL" id="CP127523">
    <property type="protein sequence ID" value="XRI68980.1"/>
    <property type="molecule type" value="Genomic_DNA"/>
</dbReference>
<name>A0ACD5H698_9PROT</name>
<sequence length="162" mass="17817">MGLVAIALAGLIAAIAITASTSWTVGEALKLPRSINLRPQRALPFYLSGFLGTALIILIPHATLGLLNLTMQVVASIFIPAATMFLLMLLNDHEIMDQHVNRPWQNMAAFSIVGLQRMSGSWHRYPGTRSRCGENRVLGAAALHRRHADTGDDWFYLRDALI</sequence>
<evidence type="ECO:0000313" key="1">
    <source>
        <dbReference type="EMBL" id="XRI68980.1"/>
    </source>
</evidence>
<dbReference type="Proteomes" id="UP000470022">
    <property type="component" value="Chromosome"/>
</dbReference>
<proteinExistence type="predicted"/>
<accession>A0ACD5H698</accession>
<gene>
    <name evidence="1" type="ORF">GL267_014735</name>
</gene>
<evidence type="ECO:0000313" key="2">
    <source>
        <dbReference type="Proteomes" id="UP000470022"/>
    </source>
</evidence>
<reference evidence="1" key="1">
    <citation type="submission" date="2023-06" db="EMBL/GenBank/DDBJ databases">
        <title>Complete and circular genome of Acidithiobacillus ferrianus DSM 107098.</title>
        <authorList>
            <person name="Norris P.R."/>
            <person name="Falagan C."/>
            <person name="Moya-Beltran A."/>
            <person name="Castro M."/>
            <person name="Quatrini R."/>
            <person name="Johnson D.B."/>
        </authorList>
    </citation>
    <scope>NUCLEOTIDE SEQUENCE</scope>
    <source>
        <strain evidence="1">MG</strain>
    </source>
</reference>